<reference evidence="2" key="1">
    <citation type="submission" date="2020-08" db="EMBL/GenBank/DDBJ databases">
        <title>Genome sequencing and assembly of the red palm weevil Rhynchophorus ferrugineus.</title>
        <authorList>
            <person name="Dias G.B."/>
            <person name="Bergman C.M."/>
            <person name="Manee M."/>
        </authorList>
    </citation>
    <scope>NUCLEOTIDE SEQUENCE</scope>
    <source>
        <strain evidence="2">AA-2017</strain>
        <tissue evidence="2">Whole larva</tissue>
    </source>
</reference>
<gene>
    <name evidence="2" type="ORF">GWI33_023062</name>
</gene>
<accession>A0A834LZ59</accession>
<protein>
    <submittedName>
        <fullName evidence="2">Uncharacterized protein</fullName>
    </submittedName>
</protein>
<evidence type="ECO:0000313" key="2">
    <source>
        <dbReference type="EMBL" id="KAF7264553.1"/>
    </source>
</evidence>
<organism evidence="2 3">
    <name type="scientific">Rhynchophorus ferrugineus</name>
    <name type="common">Red palm weevil</name>
    <name type="synonym">Curculio ferrugineus</name>
    <dbReference type="NCBI Taxonomy" id="354439"/>
    <lineage>
        <taxon>Eukaryota</taxon>
        <taxon>Metazoa</taxon>
        <taxon>Ecdysozoa</taxon>
        <taxon>Arthropoda</taxon>
        <taxon>Hexapoda</taxon>
        <taxon>Insecta</taxon>
        <taxon>Pterygota</taxon>
        <taxon>Neoptera</taxon>
        <taxon>Endopterygota</taxon>
        <taxon>Coleoptera</taxon>
        <taxon>Polyphaga</taxon>
        <taxon>Cucujiformia</taxon>
        <taxon>Curculionidae</taxon>
        <taxon>Dryophthorinae</taxon>
        <taxon>Rhynchophorus</taxon>
    </lineage>
</organism>
<evidence type="ECO:0000256" key="1">
    <source>
        <dbReference type="SAM" id="MobiDB-lite"/>
    </source>
</evidence>
<dbReference type="AlphaFoldDB" id="A0A834LZ59"/>
<evidence type="ECO:0000313" key="3">
    <source>
        <dbReference type="Proteomes" id="UP000625711"/>
    </source>
</evidence>
<dbReference type="EMBL" id="JAACXV010016668">
    <property type="protein sequence ID" value="KAF7264553.1"/>
    <property type="molecule type" value="Genomic_DNA"/>
</dbReference>
<proteinExistence type="predicted"/>
<comment type="caution">
    <text evidence="2">The sequence shown here is derived from an EMBL/GenBank/DDBJ whole genome shotgun (WGS) entry which is preliminary data.</text>
</comment>
<keyword evidence="3" id="KW-1185">Reference proteome</keyword>
<dbReference type="Proteomes" id="UP000625711">
    <property type="component" value="Unassembled WGS sequence"/>
</dbReference>
<feature type="compositionally biased region" description="Polar residues" evidence="1">
    <location>
        <begin position="1"/>
        <end position="21"/>
    </location>
</feature>
<feature type="region of interest" description="Disordered" evidence="1">
    <location>
        <begin position="1"/>
        <end position="58"/>
    </location>
</feature>
<name>A0A834LZ59_RHYFE</name>
<sequence length="73" mass="8376">MLRPTSKTNEQLTLDDQNNIQRDPDCASLISWKPPRRHVSSDGPNVTPQRERIKNINRSKNSVALLTIRPDEL</sequence>